<dbReference type="SUPFAM" id="SSF56784">
    <property type="entry name" value="HAD-like"/>
    <property type="match status" value="1"/>
</dbReference>
<dbReference type="RefSeq" id="WP_380585438.1">
    <property type="nucleotide sequence ID" value="NZ_JBHSQJ010000083.1"/>
</dbReference>
<dbReference type="InterPro" id="IPR051400">
    <property type="entry name" value="HAD-like_hydrolase"/>
</dbReference>
<dbReference type="EC" id="3.1.3.-" evidence="3"/>
<accession>A0ABW1G4N1</accession>
<keyword evidence="4" id="KW-1185">Reference proteome</keyword>
<organism evidence="3 4">
    <name type="scientific">Streptacidiphilus monticola</name>
    <dbReference type="NCBI Taxonomy" id="2161674"/>
    <lineage>
        <taxon>Bacteria</taxon>
        <taxon>Bacillati</taxon>
        <taxon>Actinomycetota</taxon>
        <taxon>Actinomycetes</taxon>
        <taxon>Kitasatosporales</taxon>
        <taxon>Streptomycetaceae</taxon>
        <taxon>Streptacidiphilus</taxon>
    </lineage>
</organism>
<sequence>MPPLMLFDLDNTLVDRNMAFKGWAQRFLAEHGFDPRDLAWLATLDCGGYFPRPALFGALRSRYGLRTSLEELQDEYTRTMTALIRCPPAHAKALLTAREKGWVLGIVTNGAVGPQEAKIRRTGLADLVDGWVVSEAVAIDKPDPRIFRMAADRCGIPLRRRNGAAWTERSWMVGDHPPADIAGAALAGLNSAWIEHGRPWAELGYRPTLSAADLPEAVDRILAATPA</sequence>
<dbReference type="SFLD" id="SFLDS00003">
    <property type="entry name" value="Haloacid_Dehalogenase"/>
    <property type="match status" value="1"/>
</dbReference>
<protein>
    <submittedName>
        <fullName evidence="3">HAD family hydrolase</fullName>
        <ecNumber evidence="3">3.1.3.-</ecNumber>
    </submittedName>
</protein>
<evidence type="ECO:0000256" key="2">
    <source>
        <dbReference type="ARBA" id="ARBA00022842"/>
    </source>
</evidence>
<keyword evidence="2" id="KW-0460">Magnesium</keyword>
<proteinExistence type="predicted"/>
<dbReference type="GO" id="GO:0016787">
    <property type="term" value="F:hydrolase activity"/>
    <property type="evidence" value="ECO:0007669"/>
    <property type="project" value="UniProtKB-KW"/>
</dbReference>
<dbReference type="Gene3D" id="1.10.150.520">
    <property type="match status" value="1"/>
</dbReference>
<dbReference type="EMBL" id="JBHSQJ010000083">
    <property type="protein sequence ID" value="MFC5909549.1"/>
    <property type="molecule type" value="Genomic_DNA"/>
</dbReference>
<dbReference type="PANTHER" id="PTHR46470">
    <property type="entry name" value="N-ACYLNEURAMINATE-9-PHOSPHATASE"/>
    <property type="match status" value="1"/>
</dbReference>
<dbReference type="Proteomes" id="UP001596174">
    <property type="component" value="Unassembled WGS sequence"/>
</dbReference>
<dbReference type="InterPro" id="IPR036412">
    <property type="entry name" value="HAD-like_sf"/>
</dbReference>
<evidence type="ECO:0000313" key="3">
    <source>
        <dbReference type="EMBL" id="MFC5909549.1"/>
    </source>
</evidence>
<dbReference type="SFLD" id="SFLDG01129">
    <property type="entry name" value="C1.5:_HAD__Beta-PGM__Phosphata"/>
    <property type="match status" value="1"/>
</dbReference>
<dbReference type="Gene3D" id="3.40.50.1000">
    <property type="entry name" value="HAD superfamily/HAD-like"/>
    <property type="match status" value="1"/>
</dbReference>
<evidence type="ECO:0000256" key="1">
    <source>
        <dbReference type="ARBA" id="ARBA00022801"/>
    </source>
</evidence>
<reference evidence="4" key="1">
    <citation type="journal article" date="2019" name="Int. J. Syst. Evol. Microbiol.">
        <title>The Global Catalogue of Microorganisms (GCM) 10K type strain sequencing project: providing services to taxonomists for standard genome sequencing and annotation.</title>
        <authorList>
            <consortium name="The Broad Institute Genomics Platform"/>
            <consortium name="The Broad Institute Genome Sequencing Center for Infectious Disease"/>
            <person name="Wu L."/>
            <person name="Ma J."/>
        </authorList>
    </citation>
    <scope>NUCLEOTIDE SEQUENCE [LARGE SCALE GENOMIC DNA]</scope>
    <source>
        <strain evidence="4">JCM 4816</strain>
    </source>
</reference>
<name>A0ABW1G4N1_9ACTN</name>
<dbReference type="InterPro" id="IPR023214">
    <property type="entry name" value="HAD_sf"/>
</dbReference>
<dbReference type="Pfam" id="PF00702">
    <property type="entry name" value="Hydrolase"/>
    <property type="match status" value="1"/>
</dbReference>
<keyword evidence="1 3" id="KW-0378">Hydrolase</keyword>
<evidence type="ECO:0000313" key="4">
    <source>
        <dbReference type="Proteomes" id="UP001596174"/>
    </source>
</evidence>
<comment type="caution">
    <text evidence="3">The sequence shown here is derived from an EMBL/GenBank/DDBJ whole genome shotgun (WGS) entry which is preliminary data.</text>
</comment>
<gene>
    <name evidence="3" type="ORF">ACFP3V_20310</name>
</gene>